<evidence type="ECO:0000313" key="1">
    <source>
        <dbReference type="EMBL" id="MDN5214541.1"/>
    </source>
</evidence>
<keyword evidence="2" id="KW-1185">Reference proteome</keyword>
<proteinExistence type="predicted"/>
<sequence length="162" mass="18929">MIKITALGVLLLGLNIAHPFHVSVCEIDYNDKNKALEITQKIFLDDLEEGLTKYSGEHFDITEKVHEQKVNQLLEVYYPENMQVKINGKPRPFRYLGFEMEADAMWCYLEIEKVKNLKSLEVTNTLLFETFDDQSTILHIQKDEKIRSFRLTSDEPTAQLQF</sequence>
<evidence type="ECO:0008006" key="3">
    <source>
        <dbReference type="Google" id="ProtNLM"/>
    </source>
</evidence>
<dbReference type="Proteomes" id="UP001172083">
    <property type="component" value="Unassembled WGS sequence"/>
</dbReference>
<dbReference type="InterPro" id="IPR046525">
    <property type="entry name" value="DUF6702"/>
</dbReference>
<accession>A0ABT8LBX4</accession>
<protein>
    <recommendedName>
        <fullName evidence="3">Peptidase E</fullName>
    </recommendedName>
</protein>
<gene>
    <name evidence="1" type="ORF">QQ020_20850</name>
</gene>
<organism evidence="1 2">
    <name type="scientific">Agaribacillus aureus</name>
    <dbReference type="NCBI Taxonomy" id="3051825"/>
    <lineage>
        <taxon>Bacteria</taxon>
        <taxon>Pseudomonadati</taxon>
        <taxon>Bacteroidota</taxon>
        <taxon>Cytophagia</taxon>
        <taxon>Cytophagales</taxon>
        <taxon>Splendidivirgaceae</taxon>
        <taxon>Agaribacillus</taxon>
    </lineage>
</organism>
<dbReference type="EMBL" id="JAUJEB010000005">
    <property type="protein sequence ID" value="MDN5214541.1"/>
    <property type="molecule type" value="Genomic_DNA"/>
</dbReference>
<dbReference type="Pfam" id="PF20420">
    <property type="entry name" value="DUF6702"/>
    <property type="match status" value="1"/>
</dbReference>
<dbReference type="RefSeq" id="WP_346759880.1">
    <property type="nucleotide sequence ID" value="NZ_JAUJEB010000005.1"/>
</dbReference>
<evidence type="ECO:0000313" key="2">
    <source>
        <dbReference type="Proteomes" id="UP001172083"/>
    </source>
</evidence>
<reference evidence="1" key="1">
    <citation type="submission" date="2023-06" db="EMBL/GenBank/DDBJ databases">
        <title>Genomic of Agaribacillus aureum.</title>
        <authorList>
            <person name="Wang G."/>
        </authorList>
    </citation>
    <scope>NUCLEOTIDE SEQUENCE</scope>
    <source>
        <strain evidence="1">BMA12</strain>
    </source>
</reference>
<comment type="caution">
    <text evidence="1">The sequence shown here is derived from an EMBL/GenBank/DDBJ whole genome shotgun (WGS) entry which is preliminary data.</text>
</comment>
<name>A0ABT8LBX4_9BACT</name>